<name>A0ABV1UL93_9ACTN</name>
<evidence type="ECO:0000313" key="1">
    <source>
        <dbReference type="EMBL" id="MER6433971.1"/>
    </source>
</evidence>
<protein>
    <recommendedName>
        <fullName evidence="3">Hpt domain-containing protein</fullName>
    </recommendedName>
</protein>
<organism evidence="1 2">
    <name type="scientific">Streptomyces sp. 900105245</name>
    <dbReference type="NCBI Taxonomy" id="3154379"/>
    <lineage>
        <taxon>Bacteria</taxon>
        <taxon>Bacillati</taxon>
        <taxon>Actinomycetota</taxon>
        <taxon>Actinomycetes</taxon>
        <taxon>Kitasatosporales</taxon>
        <taxon>Streptomycetaceae</taxon>
        <taxon>Streptomyces</taxon>
    </lineage>
</organism>
<dbReference type="RefSeq" id="WP_352065910.1">
    <property type="nucleotide sequence ID" value="NZ_JBEPAZ010000076.1"/>
</dbReference>
<keyword evidence="2" id="KW-1185">Reference proteome</keyword>
<dbReference type="EMBL" id="JBEPAZ010000076">
    <property type="protein sequence ID" value="MER6433971.1"/>
    <property type="molecule type" value="Genomic_DNA"/>
</dbReference>
<evidence type="ECO:0000313" key="2">
    <source>
        <dbReference type="Proteomes" id="UP001470023"/>
    </source>
</evidence>
<dbReference type="Proteomes" id="UP001470023">
    <property type="component" value="Unassembled WGS sequence"/>
</dbReference>
<accession>A0ABV1UL93</accession>
<comment type="caution">
    <text evidence="1">The sequence shown here is derived from an EMBL/GenBank/DDBJ whole genome shotgun (WGS) entry which is preliminary data.</text>
</comment>
<proteinExistence type="predicted"/>
<reference evidence="1 2" key="1">
    <citation type="submission" date="2024-06" db="EMBL/GenBank/DDBJ databases">
        <title>The Natural Products Discovery Center: Release of the First 8490 Sequenced Strains for Exploring Actinobacteria Biosynthetic Diversity.</title>
        <authorList>
            <person name="Kalkreuter E."/>
            <person name="Kautsar S.A."/>
            <person name="Yang D."/>
            <person name="Bader C.D."/>
            <person name="Teijaro C.N."/>
            <person name="Fluegel L."/>
            <person name="Davis C.M."/>
            <person name="Simpson J.R."/>
            <person name="Lauterbach L."/>
            <person name="Steele A.D."/>
            <person name="Gui C."/>
            <person name="Meng S."/>
            <person name="Li G."/>
            <person name="Viehrig K."/>
            <person name="Ye F."/>
            <person name="Su P."/>
            <person name="Kiefer A.F."/>
            <person name="Nichols A."/>
            <person name="Cepeda A.J."/>
            <person name="Yan W."/>
            <person name="Fan B."/>
            <person name="Jiang Y."/>
            <person name="Adhikari A."/>
            <person name="Zheng C.-J."/>
            <person name="Schuster L."/>
            <person name="Cowan T.M."/>
            <person name="Smanski M.J."/>
            <person name="Chevrette M.G."/>
            <person name="De Carvalho L.P.S."/>
            <person name="Shen B."/>
        </authorList>
    </citation>
    <scope>NUCLEOTIDE SEQUENCE [LARGE SCALE GENOMIC DNA]</scope>
    <source>
        <strain evidence="1 2">NPDC001166</strain>
    </source>
</reference>
<sequence>MRHTGDGDDAAYRAGVMRLQTVKDIDVLVGRLQAMRGKLAGSPDTLDEVRALVHGCATMTGIWLDDLACRFADTGHGADDLFAAAWDLLESLQSQPSGFESRADPAFFA</sequence>
<evidence type="ECO:0008006" key="3">
    <source>
        <dbReference type="Google" id="ProtNLM"/>
    </source>
</evidence>
<feature type="non-terminal residue" evidence="1">
    <location>
        <position position="109"/>
    </location>
</feature>
<gene>
    <name evidence="1" type="ORF">ABT272_40675</name>
</gene>